<keyword evidence="2" id="KW-0663">Pyridoxal phosphate</keyword>
<dbReference type="InterPro" id="IPR036052">
    <property type="entry name" value="TrpB-like_PALP_sf"/>
</dbReference>
<protein>
    <submittedName>
        <fullName evidence="5">Cysteine synthase</fullName>
    </submittedName>
</protein>
<feature type="region of interest" description="Disordered" evidence="3">
    <location>
        <begin position="332"/>
        <end position="375"/>
    </location>
</feature>
<evidence type="ECO:0000313" key="6">
    <source>
        <dbReference type="Proteomes" id="UP000251047"/>
    </source>
</evidence>
<feature type="region of interest" description="Disordered" evidence="3">
    <location>
        <begin position="388"/>
        <end position="429"/>
    </location>
</feature>
<evidence type="ECO:0000256" key="1">
    <source>
        <dbReference type="ARBA" id="ARBA00001933"/>
    </source>
</evidence>
<dbReference type="GO" id="GO:1901605">
    <property type="term" value="P:alpha-amino acid metabolic process"/>
    <property type="evidence" value="ECO:0007669"/>
    <property type="project" value="UniProtKB-ARBA"/>
</dbReference>
<dbReference type="PANTHER" id="PTHR10314">
    <property type="entry name" value="CYSTATHIONINE BETA-SYNTHASE"/>
    <property type="match status" value="1"/>
</dbReference>
<dbReference type="Gene3D" id="3.40.50.1100">
    <property type="match status" value="2"/>
</dbReference>
<evidence type="ECO:0000259" key="4">
    <source>
        <dbReference type="Pfam" id="PF00291"/>
    </source>
</evidence>
<accession>A0A364V801</accession>
<evidence type="ECO:0000256" key="2">
    <source>
        <dbReference type="ARBA" id="ARBA00022898"/>
    </source>
</evidence>
<dbReference type="Pfam" id="PF00291">
    <property type="entry name" value="PALP"/>
    <property type="match status" value="1"/>
</dbReference>
<comment type="cofactor">
    <cofactor evidence="1">
        <name>pyridoxal 5'-phosphate</name>
        <dbReference type="ChEBI" id="CHEBI:597326"/>
    </cofactor>
</comment>
<feature type="compositionally biased region" description="Basic and acidic residues" evidence="3">
    <location>
        <begin position="359"/>
        <end position="373"/>
    </location>
</feature>
<dbReference type="InterPro" id="IPR001926">
    <property type="entry name" value="TrpB-like_PALP"/>
</dbReference>
<evidence type="ECO:0000256" key="3">
    <source>
        <dbReference type="SAM" id="MobiDB-lite"/>
    </source>
</evidence>
<dbReference type="EMBL" id="PHQP01000133">
    <property type="protein sequence ID" value="RAV32734.1"/>
    <property type="molecule type" value="Genomic_DNA"/>
</dbReference>
<organism evidence="5 6">
    <name type="scientific">Corynebacterium heidelbergense</name>
    <dbReference type="NCBI Taxonomy" id="2055947"/>
    <lineage>
        <taxon>Bacteria</taxon>
        <taxon>Bacillati</taxon>
        <taxon>Actinomycetota</taxon>
        <taxon>Actinomycetes</taxon>
        <taxon>Mycobacteriales</taxon>
        <taxon>Corynebacteriaceae</taxon>
        <taxon>Corynebacterium</taxon>
    </lineage>
</organism>
<feature type="domain" description="Tryptophan synthase beta chain-like PALP" evidence="4">
    <location>
        <begin position="84"/>
        <end position="330"/>
    </location>
</feature>
<feature type="compositionally biased region" description="Basic and acidic residues" evidence="3">
    <location>
        <begin position="332"/>
        <end position="343"/>
    </location>
</feature>
<proteinExistence type="predicted"/>
<dbReference type="AlphaFoldDB" id="A0A364V801"/>
<comment type="caution">
    <text evidence="5">The sequence shown here is derived from an EMBL/GenBank/DDBJ whole genome shotgun (WGS) entry which is preliminary data.</text>
</comment>
<reference evidence="5 6" key="1">
    <citation type="journal article" date="2018" name="Syst. Appl. Microbiol.">
        <title>Corynebacterium heidelbergense sp. nov., isolated from the preen glands of Egyptian geese (Alopochen aegyptiacus).</title>
        <authorList>
            <person name="Braun M.S."/>
            <person name="Wang E."/>
            <person name="Zimmermann S."/>
            <person name="Wink M."/>
        </authorList>
    </citation>
    <scope>NUCLEOTIDE SEQUENCE [LARGE SCALE GENOMIC DNA]</scope>
    <source>
        <strain evidence="5 6">DSM 104638</strain>
    </source>
</reference>
<name>A0A364V801_9CORY</name>
<dbReference type="InterPro" id="IPR050214">
    <property type="entry name" value="Cys_Synth/Cystath_Beta-Synth"/>
</dbReference>
<dbReference type="Proteomes" id="UP000251047">
    <property type="component" value="Unassembled WGS sequence"/>
</dbReference>
<evidence type="ECO:0000313" key="5">
    <source>
        <dbReference type="EMBL" id="RAV32734.1"/>
    </source>
</evidence>
<gene>
    <name evidence="5" type="ORF">CWC39_10235</name>
</gene>
<dbReference type="SUPFAM" id="SSF53686">
    <property type="entry name" value="Tryptophan synthase beta subunit-like PLP-dependent enzymes"/>
    <property type="match status" value="1"/>
</dbReference>
<sequence>MRWGGGAGRPQRRGRRHSCGRHRAGRCCAVGAMPRSPEPCWVPEDGGRAGGEHGAMRIHDHAAGALGQPDLIDLGEGLYVLRFESMKVASAEGAVRSVLRDGKVRPGGTVVDSSSGIYAHALALACHRHGLRCHIVGSTTVDPTLVAQLRLLGATVERMPSSDSLRLDQHRRVGRIQRLLAENPGWYWMQQYHCSRHYEGYRPLGDATYTALADAGHGERIRLVAAVGSGASSAGLGEGMRAAGADVEIVGVQPFGSVTFGSADVPDPDMLIAGIGSSIEFRNVRPEIFAAIHWVSFEVARAGARDALRQHGLFAGLSTGACWAVARYEHGGHRGRDGDDGRGSDSGLGSDSRLGSRRGIQDGDRREGKDSRRATVFVAPDTGHRYLHSVFEGPDSQLGDLQPSCVDEGGGGLPELPWSMTRHPERWAG</sequence>